<comment type="caution">
    <text evidence="1">The sequence shown here is derived from an EMBL/GenBank/DDBJ whole genome shotgun (WGS) entry which is preliminary data.</text>
</comment>
<sequence>MKQVRIRIIDMDTNILVADIDSQLEFETIENQAARSSIKLSYDGSDDKYQSIMASSLVFDLLVRDGVDGKFFHLYTGAEDRYRVDLTDENDELLWRGYLLPDQYSEPYKSPTLFVSMTATDCLGILRGKEFVDYSYYSQEKSVIDVISTCLKATGLSQDILFSPAIMPTNGYAWHEIYLDCKMYADEYKKSDVEFLGSQKKDQIYDILERLIHDIGCKLYTWKGRWYIIGINQQHKELIECYKYDSSGVFIGMENLNKPVENRRFYADPDISVVSPWKTVEVSADLAEQNDLFKKGYLECEKIYSPIEAMDSWKVNPNWRFVGDASFSPVPKDGKYIAKWTHPGQVIPDFNKSSPVHIGVGGIRNEGNVVGSYMELKNPIWVQVPSVWLYKYLDFELELVAYSRLSSKDRFENNEFGYTLRYEVLLNNEVLWGNFPNSNNYLRDALELRYADDSIEWKEQVYYNKNFIETRKRLTGKIEKERYSISKSGWLQVRIYPPVLVNPMERTFEEVGIQEIKMKIIAKKDYELKLIRPDLRYSTKMNIELYHIDNAQDNTDKRFIFKREGMQEQKSWRESWKRSGVNESRRFGYCYAAMTHSIQPGVHVKVDGTALGIVSPNELLEFKWRGSKKFIPTRLEMDFSEGRTEITMCENVYEELFTTTGGILG</sequence>
<evidence type="ECO:0000313" key="2">
    <source>
        <dbReference type="Proteomes" id="UP000488936"/>
    </source>
</evidence>
<evidence type="ECO:0000313" key="1">
    <source>
        <dbReference type="EMBL" id="MTH28399.1"/>
    </source>
</evidence>
<gene>
    <name evidence="1" type="ORF">GJV77_00465</name>
</gene>
<dbReference type="RefSeq" id="WP_155034389.1">
    <property type="nucleotide sequence ID" value="NZ_JBHTIG010000060.1"/>
</dbReference>
<reference evidence="1 2" key="1">
    <citation type="journal article" date="2006" name="Int. J. Syst. Evol. Microbiol.">
        <title>Myroides pelagicus sp. nov., isolated from seawater in Thailand.</title>
        <authorList>
            <person name="Yoon J."/>
            <person name="Maneerat S."/>
            <person name="Kawai F."/>
            <person name="Yokota A."/>
        </authorList>
    </citation>
    <scope>NUCLEOTIDE SEQUENCE [LARGE SCALE GENOMIC DNA]</scope>
    <source>
        <strain evidence="1 2">SM1T</strain>
    </source>
</reference>
<dbReference type="EMBL" id="WMJY01000001">
    <property type="protein sequence ID" value="MTH28399.1"/>
    <property type="molecule type" value="Genomic_DNA"/>
</dbReference>
<name>A0A7K1GIM9_9FLAO</name>
<organism evidence="1 2">
    <name type="scientific">Myroides pelagicus</name>
    <dbReference type="NCBI Taxonomy" id="270914"/>
    <lineage>
        <taxon>Bacteria</taxon>
        <taxon>Pseudomonadati</taxon>
        <taxon>Bacteroidota</taxon>
        <taxon>Flavobacteriia</taxon>
        <taxon>Flavobacteriales</taxon>
        <taxon>Flavobacteriaceae</taxon>
        <taxon>Myroides</taxon>
    </lineage>
</organism>
<dbReference type="OrthoDB" id="1401148at2"/>
<proteinExistence type="predicted"/>
<accession>A0A7K1GIM9</accession>
<keyword evidence="2" id="KW-1185">Reference proteome</keyword>
<protein>
    <submittedName>
        <fullName evidence="1">Uncharacterized protein</fullName>
    </submittedName>
</protein>
<dbReference type="AlphaFoldDB" id="A0A7K1GIM9"/>
<dbReference type="Proteomes" id="UP000488936">
    <property type="component" value="Unassembled WGS sequence"/>
</dbReference>